<dbReference type="EMBL" id="JARKNE010000005">
    <property type="protein sequence ID" value="KAK5833578.1"/>
    <property type="molecule type" value="Genomic_DNA"/>
</dbReference>
<reference evidence="1 2" key="1">
    <citation type="submission" date="2023-03" db="EMBL/GenBank/DDBJ databases">
        <title>WGS of Gossypium arboreum.</title>
        <authorList>
            <person name="Yu D."/>
        </authorList>
    </citation>
    <scope>NUCLEOTIDE SEQUENCE [LARGE SCALE GENOMIC DNA]</scope>
    <source>
        <tissue evidence="1">Leaf</tissue>
    </source>
</reference>
<proteinExistence type="predicted"/>
<organism evidence="1 2">
    <name type="scientific">Gossypium arboreum</name>
    <name type="common">Tree cotton</name>
    <name type="synonym">Gossypium nanking</name>
    <dbReference type="NCBI Taxonomy" id="29729"/>
    <lineage>
        <taxon>Eukaryota</taxon>
        <taxon>Viridiplantae</taxon>
        <taxon>Streptophyta</taxon>
        <taxon>Embryophyta</taxon>
        <taxon>Tracheophyta</taxon>
        <taxon>Spermatophyta</taxon>
        <taxon>Magnoliopsida</taxon>
        <taxon>eudicotyledons</taxon>
        <taxon>Gunneridae</taxon>
        <taxon>Pentapetalae</taxon>
        <taxon>rosids</taxon>
        <taxon>malvids</taxon>
        <taxon>Malvales</taxon>
        <taxon>Malvaceae</taxon>
        <taxon>Malvoideae</taxon>
        <taxon>Gossypium</taxon>
    </lineage>
</organism>
<sequence>MSFGKMGFVRWYLGKVKSWPVLIKSDTSLAIYVAADLSAQRNNDVDKGDEARKRDTGGE</sequence>
<name>A0ABR0Q2P3_GOSAR</name>
<evidence type="ECO:0000313" key="1">
    <source>
        <dbReference type="EMBL" id="KAK5833578.1"/>
    </source>
</evidence>
<accession>A0ABR0Q2P3</accession>
<comment type="caution">
    <text evidence="1">The sequence shown here is derived from an EMBL/GenBank/DDBJ whole genome shotgun (WGS) entry which is preliminary data.</text>
</comment>
<protein>
    <submittedName>
        <fullName evidence="1">Uncharacterized protein</fullName>
    </submittedName>
</protein>
<dbReference type="Proteomes" id="UP001358586">
    <property type="component" value="Chromosome 5"/>
</dbReference>
<keyword evidence="2" id="KW-1185">Reference proteome</keyword>
<evidence type="ECO:0000313" key="2">
    <source>
        <dbReference type="Proteomes" id="UP001358586"/>
    </source>
</evidence>
<gene>
    <name evidence="1" type="ORF">PVK06_017426</name>
</gene>